<keyword evidence="1" id="KW-1133">Transmembrane helix</keyword>
<dbReference type="EMBL" id="JAPDFW010000071">
    <property type="protein sequence ID" value="KAJ5073955.1"/>
    <property type="molecule type" value="Genomic_DNA"/>
</dbReference>
<feature type="domain" description="BTB" evidence="2">
    <location>
        <begin position="333"/>
        <end position="400"/>
    </location>
</feature>
<keyword evidence="1" id="KW-0812">Transmembrane</keyword>
<dbReference type="Gene3D" id="1.25.40.420">
    <property type="match status" value="1"/>
</dbReference>
<dbReference type="CDD" id="cd18186">
    <property type="entry name" value="BTB_POZ_ZBTB_KLHL-like"/>
    <property type="match status" value="1"/>
</dbReference>
<evidence type="ECO:0000259" key="2">
    <source>
        <dbReference type="PROSITE" id="PS50097"/>
    </source>
</evidence>
<feature type="transmembrane region" description="Helical" evidence="1">
    <location>
        <begin position="119"/>
        <end position="143"/>
    </location>
</feature>
<dbReference type="Pfam" id="PF07707">
    <property type="entry name" value="BACK"/>
    <property type="match status" value="1"/>
</dbReference>
<dbReference type="Gene3D" id="3.30.710.10">
    <property type="entry name" value="Potassium Channel Kv1.1, Chain A"/>
    <property type="match status" value="2"/>
</dbReference>
<proteinExistence type="predicted"/>
<sequence>MAVSKKQVLFFLIFATGFIFFCVSLFGLYTPLYKKRKNSEPVLCNVISRSWNKKIEFTIGFSCYPGTEYQGNSDFNTFQQGTVEGTEVSNYADGANYTFYYYEKDSDFYLEFPDFNKGAIISLSVISAIILYPVLGFLFGYYLPKLISKCNAKSKCCTRKRRRQVVPSSLSKTKKTQDPFSDVLADEITLSPINFEVVDIKSYLRNAMQLEEFSDITFILGDDEFLGHKIILSQRCNFFKRYFQEHSGVTEMEFPEYTYDVFHKFMEWIYCGSVEIPSSMFQNMIQMAERFSATSFQQILVQNSSEQNSQKPIKLSEPIGGEFSQAVGQELFSDIAFIVEGKTIAAHKIILASRSDYYRAVFLSGMRESRETELIVPDITYATFNDILQFLYSGEILITDETDVISLLVAADELAIDPLKSRCESVISVNIDLGNCLDLLQFSDIYFAHQLKEHVIHFILKNIQKVKKTPEFSKLDSELLAEIELKAKSKTN</sequence>
<dbReference type="AlphaFoldDB" id="A0A9Q0LMQ6"/>
<organism evidence="3 4">
    <name type="scientific">Anaeramoeba ignava</name>
    <name type="common">Anaerobic marine amoeba</name>
    <dbReference type="NCBI Taxonomy" id="1746090"/>
    <lineage>
        <taxon>Eukaryota</taxon>
        <taxon>Metamonada</taxon>
        <taxon>Anaeramoebidae</taxon>
        <taxon>Anaeramoeba</taxon>
    </lineage>
</organism>
<reference evidence="3" key="1">
    <citation type="submission" date="2022-10" db="EMBL/GenBank/DDBJ databases">
        <title>Novel sulphate-reducing endosymbionts in the free-living metamonad Anaeramoeba.</title>
        <authorList>
            <person name="Jerlstrom-Hultqvist J."/>
            <person name="Cepicka I."/>
            <person name="Gallot-Lavallee L."/>
            <person name="Salas-Leiva D."/>
            <person name="Curtis B.A."/>
            <person name="Zahonova K."/>
            <person name="Pipaliya S."/>
            <person name="Dacks J."/>
            <person name="Roger A.J."/>
        </authorList>
    </citation>
    <scope>NUCLEOTIDE SEQUENCE</scope>
    <source>
        <strain evidence="3">BMAN</strain>
    </source>
</reference>
<dbReference type="CDD" id="cd14733">
    <property type="entry name" value="BACK"/>
    <property type="match status" value="1"/>
</dbReference>
<evidence type="ECO:0000313" key="3">
    <source>
        <dbReference type="EMBL" id="KAJ5073955.1"/>
    </source>
</evidence>
<dbReference type="PANTHER" id="PTHR24413">
    <property type="entry name" value="SPECKLE-TYPE POZ PROTEIN"/>
    <property type="match status" value="1"/>
</dbReference>
<protein>
    <submittedName>
        <fullName evidence="3">Speckle-type poz protein</fullName>
    </submittedName>
</protein>
<evidence type="ECO:0000313" key="4">
    <source>
        <dbReference type="Proteomes" id="UP001149090"/>
    </source>
</evidence>
<gene>
    <name evidence="3" type="ORF">M0811_08228</name>
</gene>
<feature type="transmembrane region" description="Helical" evidence="1">
    <location>
        <begin position="7"/>
        <end position="29"/>
    </location>
</feature>
<keyword evidence="1" id="KW-0472">Membrane</keyword>
<dbReference type="Pfam" id="PF00651">
    <property type="entry name" value="BTB"/>
    <property type="match status" value="2"/>
</dbReference>
<dbReference type="Proteomes" id="UP001149090">
    <property type="component" value="Unassembled WGS sequence"/>
</dbReference>
<dbReference type="SUPFAM" id="SSF54695">
    <property type="entry name" value="POZ domain"/>
    <property type="match status" value="2"/>
</dbReference>
<name>A0A9Q0LMQ6_ANAIG</name>
<dbReference type="InterPro" id="IPR011333">
    <property type="entry name" value="SKP1/BTB/POZ_sf"/>
</dbReference>
<dbReference type="PROSITE" id="PS50097">
    <property type="entry name" value="BTB"/>
    <property type="match status" value="2"/>
</dbReference>
<comment type="caution">
    <text evidence="3">The sequence shown here is derived from an EMBL/GenBank/DDBJ whole genome shotgun (WGS) entry which is preliminary data.</text>
</comment>
<dbReference type="SMART" id="SM00225">
    <property type="entry name" value="BTB"/>
    <property type="match status" value="2"/>
</dbReference>
<dbReference type="OrthoDB" id="6759240at2759"/>
<dbReference type="InterPro" id="IPR011705">
    <property type="entry name" value="BACK"/>
</dbReference>
<feature type="domain" description="BTB" evidence="2">
    <location>
        <begin position="214"/>
        <end position="278"/>
    </location>
</feature>
<dbReference type="InterPro" id="IPR000210">
    <property type="entry name" value="BTB/POZ_dom"/>
</dbReference>
<accession>A0A9Q0LMQ6</accession>
<keyword evidence="4" id="KW-1185">Reference proteome</keyword>
<evidence type="ECO:0000256" key="1">
    <source>
        <dbReference type="SAM" id="Phobius"/>
    </source>
</evidence>